<comment type="caution">
    <text evidence="3">The sequence shown here is derived from an EMBL/GenBank/DDBJ whole genome shotgun (WGS) entry which is preliminary data.</text>
</comment>
<evidence type="ECO:0000313" key="4">
    <source>
        <dbReference type="Proteomes" id="UP001552594"/>
    </source>
</evidence>
<feature type="transmembrane region" description="Helical" evidence="1">
    <location>
        <begin position="37"/>
        <end position="57"/>
    </location>
</feature>
<gene>
    <name evidence="3" type="ORF">AB0L16_22105</name>
</gene>
<dbReference type="InterPro" id="IPR013099">
    <property type="entry name" value="K_chnl_dom"/>
</dbReference>
<evidence type="ECO:0000256" key="1">
    <source>
        <dbReference type="SAM" id="Phobius"/>
    </source>
</evidence>
<accession>A0ABV3K1Q8</accession>
<dbReference type="GO" id="GO:0034220">
    <property type="term" value="P:monoatomic ion transmembrane transport"/>
    <property type="evidence" value="ECO:0007669"/>
    <property type="project" value="UniProtKB-KW"/>
</dbReference>
<proteinExistence type="predicted"/>
<sequence length="178" mass="19240">MRAPDRRRTPVMAALRPLATATGLVLAYYLLPLDERVRGGTGVSLVLGLLGVLLLFLRQCRSIGYSATPRLRAVEMLATVVPLFLLLFSAVYYLLERNEPGSFSTSLSRTAALYFTVTVFSTVGFGDIVPHSDSARIVTMVQMAADILLLGVAARVVIGAVETGLRRRDGTDEPPDDA</sequence>
<reference evidence="3 4" key="1">
    <citation type="submission" date="2024-06" db="EMBL/GenBank/DDBJ databases">
        <title>The Natural Products Discovery Center: Release of the First 8490 Sequenced Strains for Exploring Actinobacteria Biosynthetic Diversity.</title>
        <authorList>
            <person name="Kalkreuter E."/>
            <person name="Kautsar S.A."/>
            <person name="Yang D."/>
            <person name="Bader C.D."/>
            <person name="Teijaro C.N."/>
            <person name="Fluegel L."/>
            <person name="Davis C.M."/>
            <person name="Simpson J.R."/>
            <person name="Lauterbach L."/>
            <person name="Steele A.D."/>
            <person name="Gui C."/>
            <person name="Meng S."/>
            <person name="Li G."/>
            <person name="Viehrig K."/>
            <person name="Ye F."/>
            <person name="Su P."/>
            <person name="Kiefer A.F."/>
            <person name="Nichols A."/>
            <person name="Cepeda A.J."/>
            <person name="Yan W."/>
            <person name="Fan B."/>
            <person name="Jiang Y."/>
            <person name="Adhikari A."/>
            <person name="Zheng C.-J."/>
            <person name="Schuster L."/>
            <person name="Cowan T.M."/>
            <person name="Smanski M.J."/>
            <person name="Chevrette M.G."/>
            <person name="De Carvalho L.P.S."/>
            <person name="Shen B."/>
        </authorList>
    </citation>
    <scope>NUCLEOTIDE SEQUENCE [LARGE SCALE GENOMIC DNA]</scope>
    <source>
        <strain evidence="3 4">NPDC052347</strain>
    </source>
</reference>
<dbReference type="Proteomes" id="UP001552594">
    <property type="component" value="Unassembled WGS sequence"/>
</dbReference>
<evidence type="ECO:0000259" key="2">
    <source>
        <dbReference type="Pfam" id="PF07885"/>
    </source>
</evidence>
<keyword evidence="3" id="KW-0407">Ion channel</keyword>
<keyword evidence="1" id="KW-0472">Membrane</keyword>
<feature type="transmembrane region" description="Helical" evidence="1">
    <location>
        <begin position="77"/>
        <end position="95"/>
    </location>
</feature>
<feature type="transmembrane region" description="Helical" evidence="1">
    <location>
        <begin position="107"/>
        <end position="125"/>
    </location>
</feature>
<keyword evidence="1" id="KW-0812">Transmembrane</keyword>
<keyword evidence="1" id="KW-1133">Transmembrane helix</keyword>
<feature type="domain" description="Potassium channel" evidence="2">
    <location>
        <begin position="83"/>
        <end position="160"/>
    </location>
</feature>
<keyword evidence="3" id="KW-0406">Ion transport</keyword>
<keyword evidence="4" id="KW-1185">Reference proteome</keyword>
<dbReference type="Pfam" id="PF07885">
    <property type="entry name" value="Ion_trans_2"/>
    <property type="match status" value="1"/>
</dbReference>
<organism evidence="3 4">
    <name type="scientific">Streptomyces orinoci</name>
    <name type="common">Streptoverticillium orinoci</name>
    <dbReference type="NCBI Taxonomy" id="67339"/>
    <lineage>
        <taxon>Bacteria</taxon>
        <taxon>Bacillati</taxon>
        <taxon>Actinomycetota</taxon>
        <taxon>Actinomycetes</taxon>
        <taxon>Kitasatosporales</taxon>
        <taxon>Streptomycetaceae</taxon>
        <taxon>Streptomyces</taxon>
    </lineage>
</organism>
<name>A0ABV3K1Q8_STRON</name>
<dbReference type="SUPFAM" id="SSF81324">
    <property type="entry name" value="Voltage-gated potassium channels"/>
    <property type="match status" value="1"/>
</dbReference>
<evidence type="ECO:0000313" key="3">
    <source>
        <dbReference type="EMBL" id="MEV5509091.1"/>
    </source>
</evidence>
<dbReference type="RefSeq" id="WP_109282368.1">
    <property type="nucleotide sequence ID" value="NZ_JBFAUK010000018.1"/>
</dbReference>
<feature type="transmembrane region" description="Helical" evidence="1">
    <location>
        <begin position="12"/>
        <end position="31"/>
    </location>
</feature>
<keyword evidence="3" id="KW-0813">Transport</keyword>
<dbReference type="Gene3D" id="1.10.287.70">
    <property type="match status" value="1"/>
</dbReference>
<protein>
    <submittedName>
        <fullName evidence="3">Potassium channel family protein</fullName>
    </submittedName>
</protein>
<dbReference type="EMBL" id="JBFAUK010000018">
    <property type="protein sequence ID" value="MEV5509091.1"/>
    <property type="molecule type" value="Genomic_DNA"/>
</dbReference>